<dbReference type="OrthoDB" id="10643282at2759"/>
<gene>
    <name evidence="1" type="ORF">E2I00_009584</name>
</gene>
<dbReference type="AlphaFoldDB" id="A0A643BYX0"/>
<sequence length="102" mass="12014">PRTTWERWVQEVDLGLVCLLKQNSISRKSINLQETKMEVEVWEELSLPRLEWCWLEKSLVPEPVEWVPSPLPLPPIATATISVPLNRFLLHVNTYYRSLNDF</sequence>
<comment type="caution">
    <text evidence="1">The sequence shown here is derived from an EMBL/GenBank/DDBJ whole genome shotgun (WGS) entry which is preliminary data.</text>
</comment>
<reference evidence="1 2" key="1">
    <citation type="journal article" date="2019" name="PLoS ONE">
        <title>Genomic analyses reveal an absence of contemporary introgressive admixture between fin whales and blue whales, despite known hybrids.</title>
        <authorList>
            <person name="Westbury M.V."/>
            <person name="Petersen B."/>
            <person name="Lorenzen E.D."/>
        </authorList>
    </citation>
    <scope>NUCLEOTIDE SEQUENCE [LARGE SCALE GENOMIC DNA]</scope>
    <source>
        <strain evidence="1">FinWhale-01</strain>
    </source>
</reference>
<dbReference type="EMBL" id="SGJD01003586">
    <property type="protein sequence ID" value="KAB0392765.1"/>
    <property type="molecule type" value="Genomic_DNA"/>
</dbReference>
<evidence type="ECO:0000313" key="2">
    <source>
        <dbReference type="Proteomes" id="UP000437017"/>
    </source>
</evidence>
<feature type="non-terminal residue" evidence="1">
    <location>
        <position position="1"/>
    </location>
</feature>
<accession>A0A643BYX0</accession>
<organism evidence="1 2">
    <name type="scientific">Balaenoptera physalus</name>
    <name type="common">Fin whale</name>
    <name type="synonym">Balaena physalus</name>
    <dbReference type="NCBI Taxonomy" id="9770"/>
    <lineage>
        <taxon>Eukaryota</taxon>
        <taxon>Metazoa</taxon>
        <taxon>Chordata</taxon>
        <taxon>Craniata</taxon>
        <taxon>Vertebrata</taxon>
        <taxon>Euteleostomi</taxon>
        <taxon>Mammalia</taxon>
        <taxon>Eutheria</taxon>
        <taxon>Laurasiatheria</taxon>
        <taxon>Artiodactyla</taxon>
        <taxon>Whippomorpha</taxon>
        <taxon>Cetacea</taxon>
        <taxon>Mysticeti</taxon>
        <taxon>Balaenopteridae</taxon>
        <taxon>Balaenoptera</taxon>
    </lineage>
</organism>
<name>A0A643BYX0_BALPH</name>
<keyword evidence="2" id="KW-1185">Reference proteome</keyword>
<protein>
    <submittedName>
        <fullName evidence="1">Uncharacterized protein</fullName>
    </submittedName>
</protein>
<proteinExistence type="predicted"/>
<dbReference type="Proteomes" id="UP000437017">
    <property type="component" value="Unassembled WGS sequence"/>
</dbReference>
<evidence type="ECO:0000313" key="1">
    <source>
        <dbReference type="EMBL" id="KAB0392765.1"/>
    </source>
</evidence>